<dbReference type="PANTHER" id="PTHR35370">
    <property type="entry name" value="CYTOPLASMIC PROTEIN-RELATED-RELATED"/>
    <property type="match status" value="1"/>
</dbReference>
<accession>A0A4U1HJR7</accession>
<dbReference type="RefSeq" id="WP_136898312.1">
    <property type="nucleotide sequence ID" value="NZ_SWJE01000018.1"/>
</dbReference>
<organism evidence="1 2">
    <name type="scientific">Trinickia terrae</name>
    <dbReference type="NCBI Taxonomy" id="2571161"/>
    <lineage>
        <taxon>Bacteria</taxon>
        <taxon>Pseudomonadati</taxon>
        <taxon>Pseudomonadota</taxon>
        <taxon>Betaproteobacteria</taxon>
        <taxon>Burkholderiales</taxon>
        <taxon>Burkholderiaceae</taxon>
        <taxon>Trinickia</taxon>
    </lineage>
</organism>
<dbReference type="AlphaFoldDB" id="A0A4U1HJR7"/>
<gene>
    <name evidence="1" type="primary">tssF</name>
    <name evidence="1" type="ORF">FAZ69_27810</name>
</gene>
<dbReference type="OrthoDB" id="9763676at2"/>
<evidence type="ECO:0000313" key="1">
    <source>
        <dbReference type="EMBL" id="TKC81439.1"/>
    </source>
</evidence>
<evidence type="ECO:0000313" key="2">
    <source>
        <dbReference type="Proteomes" id="UP000305539"/>
    </source>
</evidence>
<dbReference type="Proteomes" id="UP000305539">
    <property type="component" value="Unassembled WGS sequence"/>
</dbReference>
<dbReference type="PIRSF" id="PIRSF028304">
    <property type="entry name" value="UCP028304"/>
    <property type="match status" value="1"/>
</dbReference>
<dbReference type="Pfam" id="PF05947">
    <property type="entry name" value="T6SS_TssF"/>
    <property type="match status" value="1"/>
</dbReference>
<name>A0A4U1HJR7_9BURK</name>
<protein>
    <submittedName>
        <fullName evidence="1">Type VI secretion system baseplate subunit TssF</fullName>
    </submittedName>
</protein>
<dbReference type="EMBL" id="SWJE01000018">
    <property type="protein sequence ID" value="TKC81439.1"/>
    <property type="molecule type" value="Genomic_DNA"/>
</dbReference>
<sequence length="596" mass="65370">MNASLDDLLLDYYQRELTYLRRASESFAQRYPKIARRLELGHGESADPHVERLLESFALLTARIQRTLDDEYSELTDGLLEQFYPYASRPIPSMTIAQFEADPTQGSVAAGYTVPRNMPLLHVTPEGATVRWRTSADVTLWPIELEATQLLNAEEAQAVTANGSLQAALRLSLRCTGLHTFGALPIERLRLRLAGSPATAATLYDLLGAHAAALYVQAPDSPPQPLPGKPEPVGFDESEALLPLEDGVHPACRLLVEYFAFPEKFAFFDLPFKPPEAAGDRLDLLIGLTAAPGGRLTLHAHDFALGCTPALNLFERTSEPLRPDGTQREMRVSPDAHREASTEIYAVRRVRAVNGPDVAEVPPYYGVQHGLGSTLYWHARRVLGLHPSRPGSDMMLTFVDTCFDPSSRPPARTLTAELLCTNRHLAHTLEPGAALSFEQPGPVASVRIAHRPTRQIPAVLDGSSRWRLASQFVLNHAPLVSGPNALPTLREMLELHNLTANPAAQRQIAGLASVRSEPVVAHVGDDLWRGWCNGLKVCVELDTSHFVGASPLMFSGVLAHFFSLYASANRFVHTALTRDGKEIHAWRPTQGSPLVL</sequence>
<keyword evidence="2" id="KW-1185">Reference proteome</keyword>
<proteinExistence type="predicted"/>
<dbReference type="PANTHER" id="PTHR35370:SF1">
    <property type="entry name" value="TYPE VI SECRETION SYSTEM COMPONENT TSSF1"/>
    <property type="match status" value="1"/>
</dbReference>
<dbReference type="InterPro" id="IPR010272">
    <property type="entry name" value="T6SS_TssF"/>
</dbReference>
<comment type="caution">
    <text evidence="1">The sequence shown here is derived from an EMBL/GenBank/DDBJ whole genome shotgun (WGS) entry which is preliminary data.</text>
</comment>
<reference evidence="1 2" key="1">
    <citation type="submission" date="2019-04" db="EMBL/GenBank/DDBJ databases">
        <title>Trinickia sp. 7GSK02, isolated from subtropical forest soil.</title>
        <authorList>
            <person name="Gao Z.-H."/>
            <person name="Qiu L.-H."/>
        </authorList>
    </citation>
    <scope>NUCLEOTIDE SEQUENCE [LARGE SCALE GENOMIC DNA]</scope>
    <source>
        <strain evidence="1 2">7GSK02</strain>
    </source>
</reference>
<dbReference type="NCBIfam" id="TIGR03359">
    <property type="entry name" value="VI_chp_6"/>
    <property type="match status" value="1"/>
</dbReference>